<dbReference type="InterPro" id="IPR000073">
    <property type="entry name" value="AB_hydrolase_1"/>
</dbReference>
<dbReference type="PROSITE" id="PS51318">
    <property type="entry name" value="TAT"/>
    <property type="match status" value="1"/>
</dbReference>
<evidence type="ECO:0000259" key="2">
    <source>
        <dbReference type="Pfam" id="PF00561"/>
    </source>
</evidence>
<feature type="domain" description="AB hydrolase-1" evidence="2">
    <location>
        <begin position="66"/>
        <end position="300"/>
    </location>
</feature>
<dbReference type="Pfam" id="PF00561">
    <property type="entry name" value="Abhydrolase_1"/>
    <property type="match status" value="1"/>
</dbReference>
<dbReference type="GO" id="GO:0016787">
    <property type="term" value="F:hydrolase activity"/>
    <property type="evidence" value="ECO:0007669"/>
    <property type="project" value="UniProtKB-KW"/>
</dbReference>
<dbReference type="PRINTS" id="PR00111">
    <property type="entry name" value="ABHYDROLASE"/>
</dbReference>
<dbReference type="RefSeq" id="WP_304274803.1">
    <property type="nucleotide sequence ID" value="NZ_QFQZ01000009.1"/>
</dbReference>
<dbReference type="Gene3D" id="3.40.50.1820">
    <property type="entry name" value="alpha/beta hydrolase"/>
    <property type="match status" value="1"/>
</dbReference>
<evidence type="ECO:0000313" key="4">
    <source>
        <dbReference type="Proteomes" id="UP000249393"/>
    </source>
</evidence>
<protein>
    <submittedName>
        <fullName evidence="3">Alpha/beta hydrolase</fullName>
    </submittedName>
</protein>
<evidence type="ECO:0000313" key="3">
    <source>
        <dbReference type="EMBL" id="PZR36098.1"/>
    </source>
</evidence>
<dbReference type="InterPro" id="IPR029058">
    <property type="entry name" value="AB_hydrolase_fold"/>
</dbReference>
<comment type="caution">
    <text evidence="3">The sequence shown here is derived from an EMBL/GenBank/DDBJ whole genome shotgun (WGS) entry which is preliminary data.</text>
</comment>
<dbReference type="PANTHER" id="PTHR43798">
    <property type="entry name" value="MONOACYLGLYCEROL LIPASE"/>
    <property type="match status" value="1"/>
</dbReference>
<name>A0A2W5WPU3_9CAUL</name>
<accession>A0A2W5WPU3</accession>
<evidence type="ECO:0000256" key="1">
    <source>
        <dbReference type="SAM" id="SignalP"/>
    </source>
</evidence>
<dbReference type="InterPro" id="IPR050266">
    <property type="entry name" value="AB_hydrolase_sf"/>
</dbReference>
<feature type="signal peptide" evidence="1">
    <location>
        <begin position="1"/>
        <end position="23"/>
    </location>
</feature>
<dbReference type="EMBL" id="QFQZ01000009">
    <property type="protein sequence ID" value="PZR36098.1"/>
    <property type="molecule type" value="Genomic_DNA"/>
</dbReference>
<reference evidence="3 4" key="1">
    <citation type="submission" date="2017-08" db="EMBL/GenBank/DDBJ databases">
        <title>Infants hospitalized years apart are colonized by the same room-sourced microbial strains.</title>
        <authorList>
            <person name="Brooks B."/>
            <person name="Olm M.R."/>
            <person name="Firek B.A."/>
            <person name="Baker R."/>
            <person name="Thomas B.C."/>
            <person name="Morowitz M.J."/>
            <person name="Banfield J.F."/>
        </authorList>
    </citation>
    <scope>NUCLEOTIDE SEQUENCE [LARGE SCALE GENOMIC DNA]</scope>
    <source>
        <strain evidence="3">S2_003_000_R2_4</strain>
    </source>
</reference>
<dbReference type="Proteomes" id="UP000249393">
    <property type="component" value="Unassembled WGS sequence"/>
</dbReference>
<dbReference type="SUPFAM" id="SSF53474">
    <property type="entry name" value="alpha/beta-Hydrolases"/>
    <property type="match status" value="1"/>
</dbReference>
<gene>
    <name evidence="3" type="ORF">DI526_04855</name>
</gene>
<sequence length="319" mass="34404">MPLDRRTLIATSLAALAAGTASAADLPAEGRLTVAQLRARYMTPADRLVTLGGVEVRYRDEGRGQPILLLHGSQSTLETWDGVADVLKRNCRVIRFDLPPMGLSGSISEASKATLTGPDDLMIGFLDHLKIKDVVAVGVSSGGTMAYYLAAGHPDRVKAVVLSNCPSEPLDRLGLVPSPEITAANARIKATGLQDKAWWRTYLTWLYGDPARITDKKIQVSYDMGRRGVEPNMVHLLALAGNGDETAKRLKAVKAPTLIIWGMRDPVLPPKVGTDLRGRLTGVIPSMVALEDVGHYPPIEVPERFAAIVETYLTQVLPG</sequence>
<organism evidence="3 4">
    <name type="scientific">Caulobacter segnis</name>
    <dbReference type="NCBI Taxonomy" id="88688"/>
    <lineage>
        <taxon>Bacteria</taxon>
        <taxon>Pseudomonadati</taxon>
        <taxon>Pseudomonadota</taxon>
        <taxon>Alphaproteobacteria</taxon>
        <taxon>Caulobacterales</taxon>
        <taxon>Caulobacteraceae</taxon>
        <taxon>Caulobacter</taxon>
    </lineage>
</organism>
<dbReference type="AlphaFoldDB" id="A0A2W5WPU3"/>
<proteinExistence type="predicted"/>
<keyword evidence="3" id="KW-0378">Hydrolase</keyword>
<dbReference type="InterPro" id="IPR006311">
    <property type="entry name" value="TAT_signal"/>
</dbReference>
<keyword evidence="1" id="KW-0732">Signal</keyword>
<feature type="chain" id="PRO_5016106026" evidence="1">
    <location>
        <begin position="24"/>
        <end position="319"/>
    </location>
</feature>